<organism evidence="7 8">
    <name type="scientific">Mucilaginibacter jinjuensis</name>
    <dbReference type="NCBI Taxonomy" id="1176721"/>
    <lineage>
        <taxon>Bacteria</taxon>
        <taxon>Pseudomonadati</taxon>
        <taxon>Bacteroidota</taxon>
        <taxon>Sphingobacteriia</taxon>
        <taxon>Sphingobacteriales</taxon>
        <taxon>Sphingobacteriaceae</taxon>
        <taxon>Mucilaginibacter</taxon>
    </lineage>
</organism>
<dbReference type="PROSITE" id="PS50850">
    <property type="entry name" value="MFS"/>
    <property type="match status" value="1"/>
</dbReference>
<name>A0ABY7T156_9SPHI</name>
<dbReference type="Proteomes" id="UP001216139">
    <property type="component" value="Chromosome"/>
</dbReference>
<reference evidence="7 8" key="1">
    <citation type="submission" date="2023-02" db="EMBL/GenBank/DDBJ databases">
        <title>Genome sequence of Mucilaginibacter jinjuensis strain KACC 16571.</title>
        <authorList>
            <person name="Kim S."/>
            <person name="Heo J."/>
            <person name="Kwon S.-W."/>
        </authorList>
    </citation>
    <scope>NUCLEOTIDE SEQUENCE [LARGE SCALE GENOMIC DNA]</scope>
    <source>
        <strain evidence="7 8">KACC 16571</strain>
    </source>
</reference>
<dbReference type="CDD" id="cd17393">
    <property type="entry name" value="MFS_MosC_like"/>
    <property type="match status" value="1"/>
</dbReference>
<accession>A0ABY7T156</accession>
<feature type="transmembrane region" description="Helical" evidence="5">
    <location>
        <begin position="79"/>
        <end position="98"/>
    </location>
</feature>
<dbReference type="EMBL" id="CP117167">
    <property type="protein sequence ID" value="WCT10160.1"/>
    <property type="molecule type" value="Genomic_DNA"/>
</dbReference>
<keyword evidence="4 5" id="KW-0472">Membrane</keyword>
<comment type="subcellular location">
    <subcellularLocation>
        <location evidence="1">Membrane</location>
        <topology evidence="1">Multi-pass membrane protein</topology>
    </subcellularLocation>
</comment>
<dbReference type="SUPFAM" id="SSF103473">
    <property type="entry name" value="MFS general substrate transporter"/>
    <property type="match status" value="1"/>
</dbReference>
<feature type="transmembrane region" description="Helical" evidence="5">
    <location>
        <begin position="276"/>
        <end position="294"/>
    </location>
</feature>
<dbReference type="InterPro" id="IPR011701">
    <property type="entry name" value="MFS"/>
</dbReference>
<evidence type="ECO:0000256" key="2">
    <source>
        <dbReference type="ARBA" id="ARBA00022692"/>
    </source>
</evidence>
<dbReference type="PANTHER" id="PTHR23514:SF13">
    <property type="entry name" value="INNER MEMBRANE PROTEIN YBJJ"/>
    <property type="match status" value="1"/>
</dbReference>
<feature type="domain" description="Major facilitator superfamily (MFS) profile" evidence="6">
    <location>
        <begin position="14"/>
        <end position="384"/>
    </location>
</feature>
<proteinExistence type="predicted"/>
<evidence type="ECO:0000256" key="1">
    <source>
        <dbReference type="ARBA" id="ARBA00004141"/>
    </source>
</evidence>
<dbReference type="InterPro" id="IPR036259">
    <property type="entry name" value="MFS_trans_sf"/>
</dbReference>
<evidence type="ECO:0000313" key="8">
    <source>
        <dbReference type="Proteomes" id="UP001216139"/>
    </source>
</evidence>
<dbReference type="RefSeq" id="WP_273628276.1">
    <property type="nucleotide sequence ID" value="NZ_CP117167.1"/>
</dbReference>
<feature type="transmembrane region" description="Helical" evidence="5">
    <location>
        <begin position="333"/>
        <end position="355"/>
    </location>
</feature>
<keyword evidence="3 5" id="KW-1133">Transmembrane helix</keyword>
<evidence type="ECO:0000256" key="4">
    <source>
        <dbReference type="ARBA" id="ARBA00023136"/>
    </source>
</evidence>
<evidence type="ECO:0000313" key="7">
    <source>
        <dbReference type="EMBL" id="WCT10160.1"/>
    </source>
</evidence>
<evidence type="ECO:0000256" key="3">
    <source>
        <dbReference type="ARBA" id="ARBA00022989"/>
    </source>
</evidence>
<sequence>MSHIRTIGTSPRNIRIANAIFFFISGFSYSAWAARIPTIKHNLHLNEAQLGAILFALPVGLMLTMPLTNYLLGKYSSRAIMLLGALSFNLMLCFVGFAAAPWQLVIILFGFGSARNLFNLSTNAQAVSVQKLYDKSIITTFHGIWSIAGFAGAALGYIMVSFNVATNWHLPIVGVSMMALSLFAFSNTLYEPVVKIQERKPVFSLPDKFLIKFSVIAFVSMACENTMYDWSGIYFEKAVHSSKPTATAAFVFYMVAMTSGRFLGDKLVSRIGIKRILFYSGILISTGLLIAVLLPYTVPAIIGFIFTGLGVSCIVPLIYSLASKSTSMSSARALASISTISYLGFLIVPPMVGFIAEAAGIRFSFAVIAMMGSIVIWMVSKIKEGE</sequence>
<feature type="transmembrane region" description="Helical" evidence="5">
    <location>
        <begin position="52"/>
        <end position="72"/>
    </location>
</feature>
<evidence type="ECO:0000259" key="6">
    <source>
        <dbReference type="PROSITE" id="PS50850"/>
    </source>
</evidence>
<feature type="transmembrane region" description="Helical" evidence="5">
    <location>
        <begin position="300"/>
        <end position="321"/>
    </location>
</feature>
<dbReference type="Gene3D" id="1.20.1250.20">
    <property type="entry name" value="MFS general substrate transporter like domains"/>
    <property type="match status" value="2"/>
</dbReference>
<feature type="transmembrane region" description="Helical" evidence="5">
    <location>
        <begin position="248"/>
        <end position="264"/>
    </location>
</feature>
<dbReference type="InterPro" id="IPR020846">
    <property type="entry name" value="MFS_dom"/>
</dbReference>
<feature type="transmembrane region" description="Helical" evidence="5">
    <location>
        <begin position="361"/>
        <end position="380"/>
    </location>
</feature>
<dbReference type="PANTHER" id="PTHR23514">
    <property type="entry name" value="BYPASS OF STOP CODON PROTEIN 6"/>
    <property type="match status" value="1"/>
</dbReference>
<keyword evidence="2 5" id="KW-0812">Transmembrane</keyword>
<keyword evidence="8" id="KW-1185">Reference proteome</keyword>
<gene>
    <name evidence="7" type="ORF">PQO05_15605</name>
</gene>
<evidence type="ECO:0000256" key="5">
    <source>
        <dbReference type="SAM" id="Phobius"/>
    </source>
</evidence>
<protein>
    <submittedName>
        <fullName evidence="7">MFS transporter</fullName>
    </submittedName>
</protein>
<dbReference type="Pfam" id="PF07690">
    <property type="entry name" value="MFS_1"/>
    <property type="match status" value="1"/>
</dbReference>
<dbReference type="InterPro" id="IPR051788">
    <property type="entry name" value="MFS_Transporter"/>
</dbReference>
<feature type="transmembrane region" description="Helical" evidence="5">
    <location>
        <begin position="12"/>
        <end position="32"/>
    </location>
</feature>
<feature type="transmembrane region" description="Helical" evidence="5">
    <location>
        <begin position="143"/>
        <end position="162"/>
    </location>
</feature>
<feature type="transmembrane region" description="Helical" evidence="5">
    <location>
        <begin position="168"/>
        <end position="189"/>
    </location>
</feature>